<dbReference type="PANTHER" id="PTHR24223">
    <property type="entry name" value="ATP-BINDING CASSETTE SUB-FAMILY C"/>
    <property type="match status" value="1"/>
</dbReference>
<dbReference type="EMBL" id="VVIM01000006">
    <property type="protein sequence ID" value="KAB0797249.1"/>
    <property type="molecule type" value="Genomic_DNA"/>
</dbReference>
<dbReference type="InterPro" id="IPR050173">
    <property type="entry name" value="ABC_transporter_C-like"/>
</dbReference>
<evidence type="ECO:0000256" key="3">
    <source>
        <dbReference type="ARBA" id="ARBA00022692"/>
    </source>
</evidence>
<dbReference type="GO" id="GO:0016887">
    <property type="term" value="F:ATP hydrolysis activity"/>
    <property type="evidence" value="ECO:0007669"/>
    <property type="project" value="InterPro"/>
</dbReference>
<evidence type="ECO:0000259" key="11">
    <source>
        <dbReference type="PROSITE" id="PS50929"/>
    </source>
</evidence>
<sequence length="1298" mass="145579">MDEQVKKSRKKRNPREHANLFTVLTFLYTFPLFLLGNTRDINESDLYETYTGHKASILGKQSQVLWQQELDNANTQKRKPSLLKVLVKILGWDFLLIGIAVGFENFIAQPCKALFLGGLIGHYAKKDCSGFPSYLYSLGIIVSTLFCCLIGQPYLMASYHMGLKMRVVCSSLIYNKILKLSPSSLRKSTPGYIINLLSGDINAFERVGFLLHMLWVCPLQAVLFLYLVWTKMGVASTFGIGFMVMFIPVYVLLGSILKKYRLKVSTRRDERIRLTNELIQGINVIKMYAWEKPFAEIISTFRKLEVDSMKKSTYLKGLFTFNEILIATSTFITIISSVLLNDAFEATAVFVTMNLFSSLGLTVTSFFPLSVAVLAELRISLKRISAFLQSQEIDLCAKSEDNESAVVITSGFAKWDEDGNRNTLTDINIHIKKKSLTALIGAVGCGKSSLFQVIQGELRLSIGQLCVNGSLSCAPQEAWIFSASIRQNILFGSEMDEERYMKVIDCCALETDLKLFPHGDQTIVGERGASLSGGQKARINLARCVYKKADIYLLDDPLSAVDSRVGNHIFENCIRAFLNEKTVLLATHQLQYLAYVDYVIALDEGAVQMQSSEKELEASKFDLSRYISQDQSASRTHLDSMLKPGKVETHTQVQEARKSGFISIGTYKRYLFASNNPLFVICTVLSFVFAEMCISGSVYFIGHWINVEQHHHVEDRSIYMQVYCGIAVAAVCFAILRLITFVTLTMASSRSLHDTMFMRLLHCSMKFFASNTSGRILNRFSKDLLSMDEVLPNMAVIAILVILNVCGFLIVICVVNPWFIIPTILVLGLLFFIRKFYLSTNLGILRVESVVRSPLYGYVQATLQGLSTIRTFGVQETLTNEFNNYLDTHSTALHMSYSVSRAFGYWIDLLSFIFVSSTVIFYMLKEEVYSGHVGLVITQSLRLIGQLPWGMRHLTDVENCMVSVERVLEYTTIEGERALESAPNLKPSVAWPSLGGIKFKNVSLKYSPGEPFVLKGLNFVVEPLQKIGIVGRTGAGKSSIIAALFQLAETKGSIIIDGVDITIIGLHDLRKKMSIIPQDPVLFSGTIRNNLDPFKEFPDDTLWSALEDVKLKEIVNHLPSGLSFTVSHDGSNLSVGQRQLLCLARAIVRKNRILILDEATANVDLETDAIIQDTIRTKFSKCTVLTVAHRISTIIDCDKILVMSAGELVEFDHPHTLLQKEDGVFYSMVRQMDVSMVETLRNTARKTYRRRESCVKHVIMTYYSSIINVSKTAVKIPTLIRGLYAAMIWSLGQPNSFV</sequence>
<dbReference type="PANTHER" id="PTHR24223:SF448">
    <property type="entry name" value="FI20146P1-RELATED"/>
    <property type="match status" value="1"/>
</dbReference>
<evidence type="ECO:0000259" key="10">
    <source>
        <dbReference type="PROSITE" id="PS50893"/>
    </source>
</evidence>
<feature type="domain" description="ABC transmembrane type-1" evidence="11">
    <location>
        <begin position="113"/>
        <end position="375"/>
    </location>
</feature>
<dbReference type="SUPFAM" id="SSF52540">
    <property type="entry name" value="P-loop containing nucleoside triphosphate hydrolases"/>
    <property type="match status" value="2"/>
</dbReference>
<keyword evidence="5" id="KW-0547">Nucleotide-binding</keyword>
<evidence type="ECO:0000256" key="2">
    <source>
        <dbReference type="ARBA" id="ARBA00022448"/>
    </source>
</evidence>
<feature type="transmembrane region" description="Helical" evidence="9">
    <location>
        <begin position="134"/>
        <end position="156"/>
    </location>
</feature>
<evidence type="ECO:0000313" key="13">
    <source>
        <dbReference type="Proteomes" id="UP000327044"/>
    </source>
</evidence>
<dbReference type="CDD" id="cd03250">
    <property type="entry name" value="ABCC_MRP_domain1"/>
    <property type="match status" value="1"/>
</dbReference>
<feature type="transmembrane region" description="Helical" evidence="9">
    <location>
        <begin position="235"/>
        <end position="257"/>
    </location>
</feature>
<keyword evidence="13" id="KW-1185">Reference proteome</keyword>
<accession>A0A5N4AIX6</accession>
<feature type="transmembrane region" description="Helical" evidence="9">
    <location>
        <begin position="346"/>
        <end position="375"/>
    </location>
</feature>
<evidence type="ECO:0000256" key="9">
    <source>
        <dbReference type="SAM" id="Phobius"/>
    </source>
</evidence>
<evidence type="ECO:0000313" key="12">
    <source>
        <dbReference type="EMBL" id="KAB0797249.1"/>
    </source>
</evidence>
<dbReference type="OrthoDB" id="6500128at2759"/>
<feature type="transmembrane region" description="Helical" evidence="9">
    <location>
        <begin position="20"/>
        <end position="36"/>
    </location>
</feature>
<feature type="transmembrane region" description="Helical" evidence="9">
    <location>
        <begin position="903"/>
        <end position="924"/>
    </location>
</feature>
<dbReference type="GO" id="GO:0016020">
    <property type="term" value="C:membrane"/>
    <property type="evidence" value="ECO:0007669"/>
    <property type="project" value="UniProtKB-SubCell"/>
</dbReference>
<dbReference type="Gene3D" id="3.40.50.300">
    <property type="entry name" value="P-loop containing nucleotide triphosphate hydrolases"/>
    <property type="match status" value="2"/>
</dbReference>
<evidence type="ECO:0000256" key="8">
    <source>
        <dbReference type="ARBA" id="ARBA00023136"/>
    </source>
</evidence>
<organism evidence="12 13">
    <name type="scientific">Photinus pyralis</name>
    <name type="common">Common eastern firefly</name>
    <name type="synonym">Lampyris pyralis</name>
    <dbReference type="NCBI Taxonomy" id="7054"/>
    <lineage>
        <taxon>Eukaryota</taxon>
        <taxon>Metazoa</taxon>
        <taxon>Ecdysozoa</taxon>
        <taxon>Arthropoda</taxon>
        <taxon>Hexapoda</taxon>
        <taxon>Insecta</taxon>
        <taxon>Pterygota</taxon>
        <taxon>Neoptera</taxon>
        <taxon>Endopterygota</taxon>
        <taxon>Coleoptera</taxon>
        <taxon>Polyphaga</taxon>
        <taxon>Elateriformia</taxon>
        <taxon>Elateroidea</taxon>
        <taxon>Lampyridae</taxon>
        <taxon>Lampyrinae</taxon>
        <taxon>Photinus</taxon>
    </lineage>
</organism>
<dbReference type="InterPro" id="IPR017871">
    <property type="entry name" value="ABC_transporter-like_CS"/>
</dbReference>
<evidence type="ECO:0000256" key="5">
    <source>
        <dbReference type="ARBA" id="ARBA00022741"/>
    </source>
</evidence>
<dbReference type="InterPro" id="IPR003593">
    <property type="entry name" value="AAA+_ATPase"/>
</dbReference>
<feature type="transmembrane region" description="Helical" evidence="9">
    <location>
        <begin position="85"/>
        <end position="103"/>
    </location>
</feature>
<dbReference type="CDD" id="cd18580">
    <property type="entry name" value="ABC_6TM_ABCC_D2"/>
    <property type="match status" value="1"/>
</dbReference>
<name>A0A5N4AIX6_PHOPY</name>
<dbReference type="InterPro" id="IPR011527">
    <property type="entry name" value="ABC1_TM_dom"/>
</dbReference>
<dbReference type="CDD" id="cd03244">
    <property type="entry name" value="ABCC_MRP_domain2"/>
    <property type="match status" value="1"/>
</dbReference>
<feature type="transmembrane region" description="Helical" evidence="9">
    <location>
        <begin position="209"/>
        <end position="229"/>
    </location>
</feature>
<keyword evidence="2" id="KW-0813">Transport</keyword>
<keyword evidence="7 9" id="KW-1133">Transmembrane helix</keyword>
<dbReference type="InterPro" id="IPR003439">
    <property type="entry name" value="ABC_transporter-like_ATP-bd"/>
</dbReference>
<dbReference type="Gene3D" id="1.20.1560.10">
    <property type="entry name" value="ABC transporter type 1, transmembrane domain"/>
    <property type="match status" value="2"/>
</dbReference>
<dbReference type="InterPro" id="IPR027417">
    <property type="entry name" value="P-loop_NTPase"/>
</dbReference>
<feature type="domain" description="ABC transmembrane type-1" evidence="11">
    <location>
        <begin position="684"/>
        <end position="959"/>
    </location>
</feature>
<reference evidence="12 13" key="1">
    <citation type="journal article" date="2018" name="Elife">
        <title>Firefly genomes illuminate parallel origins of bioluminescence in beetles.</title>
        <authorList>
            <person name="Fallon T.R."/>
            <person name="Lower S.E."/>
            <person name="Chang C.H."/>
            <person name="Bessho-Uehara M."/>
            <person name="Martin G.J."/>
            <person name="Bewick A.J."/>
            <person name="Behringer M."/>
            <person name="Debat H.J."/>
            <person name="Wong I."/>
            <person name="Day J.C."/>
            <person name="Suvorov A."/>
            <person name="Silva C.J."/>
            <person name="Stanger-Hall K.F."/>
            <person name="Hall D.W."/>
            <person name="Schmitz R.J."/>
            <person name="Nelson D.R."/>
            <person name="Lewis S.M."/>
            <person name="Shigenobu S."/>
            <person name="Bybee S.M."/>
            <person name="Larracuente A.M."/>
            <person name="Oba Y."/>
            <person name="Weng J.K."/>
        </authorList>
    </citation>
    <scope>NUCLEOTIDE SEQUENCE [LARGE SCALE GENOMIC DNA]</scope>
    <source>
        <strain evidence="12">1611_PpyrPB1</strain>
        <tissue evidence="12">Whole body</tissue>
    </source>
</reference>
<dbReference type="FunFam" id="1.20.1560.10:FF:000014">
    <property type="entry name" value="Multidrug resistance-associated protein member 4"/>
    <property type="match status" value="1"/>
</dbReference>
<dbReference type="InterPro" id="IPR044726">
    <property type="entry name" value="ABCC_6TM_D2"/>
</dbReference>
<dbReference type="FunFam" id="3.40.50.300:FF:000163">
    <property type="entry name" value="Multidrug resistance-associated protein member 4"/>
    <property type="match status" value="1"/>
</dbReference>
<keyword evidence="4" id="KW-0677">Repeat</keyword>
<dbReference type="FunFam" id="1.20.1560.10:FF:000026">
    <property type="entry name" value="Multidrug resistance-associated protein lethal(2)03659"/>
    <property type="match status" value="1"/>
</dbReference>
<evidence type="ECO:0000256" key="4">
    <source>
        <dbReference type="ARBA" id="ARBA00022737"/>
    </source>
</evidence>
<evidence type="ECO:0000256" key="6">
    <source>
        <dbReference type="ARBA" id="ARBA00022840"/>
    </source>
</evidence>
<feature type="transmembrane region" description="Helical" evidence="9">
    <location>
        <begin position="678"/>
        <end position="700"/>
    </location>
</feature>
<proteinExistence type="predicted"/>
<dbReference type="SMART" id="SM00382">
    <property type="entry name" value="AAA"/>
    <property type="match status" value="2"/>
</dbReference>
<feature type="transmembrane region" description="Helical" evidence="9">
    <location>
        <begin position="720"/>
        <end position="747"/>
    </location>
</feature>
<keyword evidence="3 9" id="KW-0812">Transmembrane</keyword>
<dbReference type="PROSITE" id="PS50929">
    <property type="entry name" value="ABC_TM1F"/>
    <property type="match status" value="2"/>
</dbReference>
<keyword evidence="6" id="KW-0067">ATP-binding</keyword>
<feature type="transmembrane region" description="Helical" evidence="9">
    <location>
        <begin position="818"/>
        <end position="837"/>
    </location>
</feature>
<dbReference type="PROSITE" id="PS00211">
    <property type="entry name" value="ABC_TRANSPORTER_1"/>
    <property type="match status" value="2"/>
</dbReference>
<feature type="domain" description="ABC transporter" evidence="10">
    <location>
        <begin position="997"/>
        <end position="1230"/>
    </location>
</feature>
<comment type="subcellular location">
    <subcellularLocation>
        <location evidence="1">Membrane</location>
        <topology evidence="1">Multi-pass membrane protein</topology>
    </subcellularLocation>
</comment>
<dbReference type="Pfam" id="PF00005">
    <property type="entry name" value="ABC_tran"/>
    <property type="match status" value="2"/>
</dbReference>
<feature type="transmembrane region" description="Helical" evidence="9">
    <location>
        <begin position="318"/>
        <end position="340"/>
    </location>
</feature>
<comment type="caution">
    <text evidence="12">The sequence shown here is derived from an EMBL/GenBank/DDBJ whole genome shotgun (WGS) entry which is preliminary data.</text>
</comment>
<protein>
    <recommendedName>
        <fullName evidence="14">Multidrug resistance-associated protein lethal(2)03659</fullName>
    </recommendedName>
</protein>
<gene>
    <name evidence="12" type="ORF">PPYR_08243</name>
</gene>
<dbReference type="GO" id="GO:0005524">
    <property type="term" value="F:ATP binding"/>
    <property type="evidence" value="ECO:0007669"/>
    <property type="project" value="UniProtKB-KW"/>
</dbReference>
<evidence type="ECO:0000256" key="7">
    <source>
        <dbReference type="ARBA" id="ARBA00022989"/>
    </source>
</evidence>
<feature type="transmembrane region" description="Helical" evidence="9">
    <location>
        <begin position="790"/>
        <end position="812"/>
    </location>
</feature>
<keyword evidence="8 9" id="KW-0472">Membrane</keyword>
<dbReference type="InParanoid" id="A0A5N4AIX6"/>
<dbReference type="SUPFAM" id="SSF90123">
    <property type="entry name" value="ABC transporter transmembrane region"/>
    <property type="match status" value="2"/>
</dbReference>
<dbReference type="CDD" id="cd18579">
    <property type="entry name" value="ABC_6TM_ABCC_D1"/>
    <property type="match status" value="1"/>
</dbReference>
<dbReference type="GO" id="GO:0140359">
    <property type="term" value="F:ABC-type transporter activity"/>
    <property type="evidence" value="ECO:0007669"/>
    <property type="project" value="InterPro"/>
</dbReference>
<dbReference type="InterPro" id="IPR036640">
    <property type="entry name" value="ABC1_TM_sf"/>
</dbReference>
<evidence type="ECO:0000256" key="1">
    <source>
        <dbReference type="ARBA" id="ARBA00004141"/>
    </source>
</evidence>
<dbReference type="FunFam" id="3.40.50.300:FF:000973">
    <property type="entry name" value="Multidrug resistance-associated protein 4"/>
    <property type="match status" value="1"/>
</dbReference>
<feature type="domain" description="ABC transporter" evidence="10">
    <location>
        <begin position="407"/>
        <end position="629"/>
    </location>
</feature>
<dbReference type="Proteomes" id="UP000327044">
    <property type="component" value="Unassembled WGS sequence"/>
</dbReference>
<dbReference type="InterPro" id="IPR044746">
    <property type="entry name" value="ABCC_6TM_D1"/>
</dbReference>
<dbReference type="Pfam" id="PF00664">
    <property type="entry name" value="ABC_membrane"/>
    <property type="match status" value="2"/>
</dbReference>
<evidence type="ECO:0008006" key="14">
    <source>
        <dbReference type="Google" id="ProtNLM"/>
    </source>
</evidence>
<dbReference type="PROSITE" id="PS50893">
    <property type="entry name" value="ABC_TRANSPORTER_2"/>
    <property type="match status" value="2"/>
</dbReference>